<comment type="caution">
    <text evidence="1">The sequence shown here is derived from an EMBL/GenBank/DDBJ whole genome shotgun (WGS) entry which is preliminary data.</text>
</comment>
<sequence>MNQMIPQQWASPCGNQCTQKFAALTQIPWRVFCKKGCDADGETWEECLAECNEICYKDPVLKDRQWSAYIDRSPGAANYSEFEIDTEKVDKVRPNRPPPPPPVAKPPPHVVRPGELTQDLPGTSA</sequence>
<dbReference type="EMBL" id="CM039171">
    <property type="protein sequence ID" value="KAH9796944.1"/>
    <property type="molecule type" value="Genomic_DNA"/>
</dbReference>
<proteinExistence type="predicted"/>
<organism evidence="1 2">
    <name type="scientific">Citrus sinensis</name>
    <name type="common">Sweet orange</name>
    <name type="synonym">Citrus aurantium var. sinensis</name>
    <dbReference type="NCBI Taxonomy" id="2711"/>
    <lineage>
        <taxon>Eukaryota</taxon>
        <taxon>Viridiplantae</taxon>
        <taxon>Streptophyta</taxon>
        <taxon>Embryophyta</taxon>
        <taxon>Tracheophyta</taxon>
        <taxon>Spermatophyta</taxon>
        <taxon>Magnoliopsida</taxon>
        <taxon>eudicotyledons</taxon>
        <taxon>Gunneridae</taxon>
        <taxon>Pentapetalae</taxon>
        <taxon>rosids</taxon>
        <taxon>malvids</taxon>
        <taxon>Sapindales</taxon>
        <taxon>Rutaceae</taxon>
        <taxon>Aurantioideae</taxon>
        <taxon>Citrus</taxon>
    </lineage>
</organism>
<name>A0ACB8NGG5_CITSI</name>
<dbReference type="Proteomes" id="UP000829398">
    <property type="component" value="Chromosome 2"/>
</dbReference>
<keyword evidence="2" id="KW-1185">Reference proteome</keyword>
<accession>A0ACB8NGG5</accession>
<reference evidence="2" key="1">
    <citation type="journal article" date="2023" name="Hortic. Res.">
        <title>A chromosome-level phased genome enabling allele-level studies in sweet orange: a case study on citrus Huanglongbing tolerance.</title>
        <authorList>
            <person name="Wu B."/>
            <person name="Yu Q."/>
            <person name="Deng Z."/>
            <person name="Duan Y."/>
            <person name="Luo F."/>
            <person name="Gmitter F. Jr."/>
        </authorList>
    </citation>
    <scope>NUCLEOTIDE SEQUENCE [LARGE SCALE GENOMIC DNA]</scope>
    <source>
        <strain evidence="2">cv. Valencia</strain>
    </source>
</reference>
<gene>
    <name evidence="1" type="ORF">KPL71_005693</name>
</gene>
<protein>
    <submittedName>
        <fullName evidence="1">Uncharacterized protein</fullName>
    </submittedName>
</protein>
<evidence type="ECO:0000313" key="2">
    <source>
        <dbReference type="Proteomes" id="UP000829398"/>
    </source>
</evidence>
<evidence type="ECO:0000313" key="1">
    <source>
        <dbReference type="EMBL" id="KAH9796944.1"/>
    </source>
</evidence>